<proteinExistence type="predicted"/>
<evidence type="ECO:0000313" key="2">
    <source>
        <dbReference type="Proteomes" id="UP001515943"/>
    </source>
</evidence>
<dbReference type="EMBL" id="VSRL01000357">
    <property type="protein sequence ID" value="NKE63450.1"/>
    <property type="molecule type" value="Genomic_DNA"/>
</dbReference>
<accession>A0ABX1FX08</accession>
<gene>
    <name evidence="1" type="ORF">FXN61_44720</name>
</gene>
<reference evidence="1 2" key="1">
    <citation type="submission" date="2019-08" db="EMBL/GenBank/DDBJ databases">
        <title>Lentzea from Indian Himalayas.</title>
        <authorList>
            <person name="Mandal S."/>
            <person name="Mallick Gupta A."/>
            <person name="Maiti P.K."/>
            <person name="Sarkar J."/>
            <person name="Mandal S."/>
        </authorList>
    </citation>
    <scope>NUCLEOTIDE SEQUENCE [LARGE SCALE GENOMIC DNA]</scope>
    <source>
        <strain evidence="1 2">PSKA42</strain>
    </source>
</reference>
<dbReference type="RefSeq" id="WP_167980037.1">
    <property type="nucleotide sequence ID" value="NZ_VSRL01000357.1"/>
</dbReference>
<dbReference type="Proteomes" id="UP001515943">
    <property type="component" value="Unassembled WGS sequence"/>
</dbReference>
<name>A0ABX1FX08_9PSEU</name>
<organism evidence="1 2">
    <name type="scientific">Lentzea indica</name>
    <dbReference type="NCBI Taxonomy" id="2604800"/>
    <lineage>
        <taxon>Bacteria</taxon>
        <taxon>Bacillati</taxon>
        <taxon>Actinomycetota</taxon>
        <taxon>Actinomycetes</taxon>
        <taxon>Pseudonocardiales</taxon>
        <taxon>Pseudonocardiaceae</taxon>
        <taxon>Lentzea</taxon>
    </lineage>
</organism>
<comment type="caution">
    <text evidence="1">The sequence shown here is derived from an EMBL/GenBank/DDBJ whole genome shotgun (WGS) entry which is preliminary data.</text>
</comment>
<protein>
    <submittedName>
        <fullName evidence="1">Uncharacterized protein</fullName>
    </submittedName>
</protein>
<keyword evidence="2" id="KW-1185">Reference proteome</keyword>
<evidence type="ECO:0000313" key="1">
    <source>
        <dbReference type="EMBL" id="NKE63450.1"/>
    </source>
</evidence>
<sequence>MIADVAAGAGDIRVDTDNADVGAFLLGQGFEKRSGGCTLMVRGDADVPGDRSRYFAPASHALG</sequence>